<accession>A0ABU1LYQ3</accession>
<protein>
    <submittedName>
        <fullName evidence="2">Uncharacterized protein</fullName>
    </submittedName>
</protein>
<evidence type="ECO:0000313" key="2">
    <source>
        <dbReference type="EMBL" id="MDR6411645.1"/>
    </source>
</evidence>
<reference evidence="2 3" key="1">
    <citation type="submission" date="2023-07" db="EMBL/GenBank/DDBJ databases">
        <title>Sorghum-associated microbial communities from plants grown in Nebraska, USA.</title>
        <authorList>
            <person name="Schachtman D."/>
        </authorList>
    </citation>
    <scope>NUCLEOTIDE SEQUENCE [LARGE SCALE GENOMIC DNA]</scope>
    <source>
        <strain evidence="2 3">DS1316</strain>
    </source>
</reference>
<feature type="region of interest" description="Disordered" evidence="1">
    <location>
        <begin position="87"/>
        <end position="106"/>
    </location>
</feature>
<dbReference type="Proteomes" id="UP001264340">
    <property type="component" value="Unassembled WGS sequence"/>
</dbReference>
<organism evidence="2 3">
    <name type="scientific">Paraburkholderia terricola</name>
    <dbReference type="NCBI Taxonomy" id="169427"/>
    <lineage>
        <taxon>Bacteria</taxon>
        <taxon>Pseudomonadati</taxon>
        <taxon>Pseudomonadota</taxon>
        <taxon>Betaproteobacteria</taxon>
        <taxon>Burkholderiales</taxon>
        <taxon>Burkholderiaceae</taxon>
        <taxon>Paraburkholderia</taxon>
    </lineage>
</organism>
<evidence type="ECO:0000256" key="1">
    <source>
        <dbReference type="SAM" id="MobiDB-lite"/>
    </source>
</evidence>
<comment type="caution">
    <text evidence="2">The sequence shown here is derived from an EMBL/GenBank/DDBJ whole genome shotgun (WGS) entry which is preliminary data.</text>
</comment>
<sequence length="106" mass="12099">MKGAISRRRTVPARNRVKANRRLVEISSAKREAALLRFSDEAAQIFLLKPFQKPDNFFLFITDYFFDVMNYFSACSDVCVKQTGCRPSTDNKGDAHVHPFNLLQGP</sequence>
<name>A0ABU1LYQ3_9BURK</name>
<evidence type="ECO:0000313" key="3">
    <source>
        <dbReference type="Proteomes" id="UP001264340"/>
    </source>
</evidence>
<keyword evidence="3" id="KW-1185">Reference proteome</keyword>
<dbReference type="EMBL" id="JAVDRP010000012">
    <property type="protein sequence ID" value="MDR6411645.1"/>
    <property type="molecule type" value="Genomic_DNA"/>
</dbReference>
<proteinExistence type="predicted"/>
<gene>
    <name evidence="2" type="ORF">J2804_005079</name>
</gene>